<evidence type="ECO:0000256" key="2">
    <source>
        <dbReference type="ARBA" id="ARBA00022649"/>
    </source>
</evidence>
<dbReference type="OrthoDB" id="122484at2"/>
<evidence type="ECO:0000313" key="4">
    <source>
        <dbReference type="Proteomes" id="UP000198356"/>
    </source>
</evidence>
<dbReference type="RefSeq" id="WP_089408197.1">
    <property type="nucleotide sequence ID" value="NZ_FZOU01000003.1"/>
</dbReference>
<dbReference type="Proteomes" id="UP000198356">
    <property type="component" value="Unassembled WGS sequence"/>
</dbReference>
<protein>
    <submittedName>
        <fullName evidence="3">Toxin ParE1/3/4</fullName>
    </submittedName>
</protein>
<sequence length="97" mass="11157">MKVVVSRFIEDDLEEIASYIALDNPTRALSFIREIREKFRQIGAGPLQYRLRPEIGPTARMAIHGRYVILFHVVADAVRIERVVHGARELGVMFHDL</sequence>
<dbReference type="Pfam" id="PF05016">
    <property type="entry name" value="ParE_toxin"/>
    <property type="match status" value="1"/>
</dbReference>
<organism evidence="3 4">
    <name type="scientific">Granulicella rosea</name>
    <dbReference type="NCBI Taxonomy" id="474952"/>
    <lineage>
        <taxon>Bacteria</taxon>
        <taxon>Pseudomonadati</taxon>
        <taxon>Acidobacteriota</taxon>
        <taxon>Terriglobia</taxon>
        <taxon>Terriglobales</taxon>
        <taxon>Acidobacteriaceae</taxon>
        <taxon>Granulicella</taxon>
    </lineage>
</organism>
<dbReference type="PANTHER" id="PTHR33755">
    <property type="entry name" value="TOXIN PARE1-RELATED"/>
    <property type="match status" value="1"/>
</dbReference>
<dbReference type="Gene3D" id="3.30.2310.20">
    <property type="entry name" value="RelE-like"/>
    <property type="match status" value="1"/>
</dbReference>
<dbReference type="EMBL" id="FZOU01000003">
    <property type="protein sequence ID" value="SNS91735.1"/>
    <property type="molecule type" value="Genomic_DNA"/>
</dbReference>
<reference evidence="3 4" key="1">
    <citation type="submission" date="2017-06" db="EMBL/GenBank/DDBJ databases">
        <authorList>
            <person name="Kim H.J."/>
            <person name="Triplett B.A."/>
        </authorList>
    </citation>
    <scope>NUCLEOTIDE SEQUENCE [LARGE SCALE GENOMIC DNA]</scope>
    <source>
        <strain evidence="3 4">DSM 18704</strain>
    </source>
</reference>
<dbReference type="InterPro" id="IPR035093">
    <property type="entry name" value="RelE/ParE_toxin_dom_sf"/>
</dbReference>
<dbReference type="InterPro" id="IPR051803">
    <property type="entry name" value="TA_system_RelE-like_toxin"/>
</dbReference>
<proteinExistence type="inferred from homology"/>
<accession>A0A239IDU6</accession>
<gene>
    <name evidence="3" type="ORF">SAMN05421770_10365</name>
</gene>
<evidence type="ECO:0000256" key="1">
    <source>
        <dbReference type="ARBA" id="ARBA00006226"/>
    </source>
</evidence>
<evidence type="ECO:0000313" key="3">
    <source>
        <dbReference type="EMBL" id="SNS91735.1"/>
    </source>
</evidence>
<dbReference type="PANTHER" id="PTHR33755:SF6">
    <property type="entry name" value="PLASMID STABILIZATION SYSTEM PROTEIN"/>
    <property type="match status" value="1"/>
</dbReference>
<keyword evidence="2" id="KW-1277">Toxin-antitoxin system</keyword>
<dbReference type="InterPro" id="IPR007712">
    <property type="entry name" value="RelE/ParE_toxin"/>
</dbReference>
<keyword evidence="4" id="KW-1185">Reference proteome</keyword>
<comment type="similarity">
    <text evidence="1">Belongs to the RelE toxin family.</text>
</comment>
<dbReference type="AlphaFoldDB" id="A0A239IDU6"/>
<name>A0A239IDU6_9BACT</name>